<dbReference type="PANTHER" id="PTHR31422:SF2">
    <property type="entry name" value="PROTEIN FLOURY 1-LIKE"/>
    <property type="match status" value="1"/>
</dbReference>
<dbReference type="PROSITE" id="PS51775">
    <property type="entry name" value="GTD_BINDING"/>
    <property type="match status" value="1"/>
</dbReference>
<evidence type="ECO:0000256" key="4">
    <source>
        <dbReference type="ARBA" id="ARBA00023136"/>
    </source>
</evidence>
<dbReference type="EMBL" id="KD075127">
    <property type="protein sequence ID" value="EMS62986.1"/>
    <property type="molecule type" value="Genomic_DNA"/>
</dbReference>
<keyword evidence="4" id="KW-0472">Membrane</keyword>
<accession>M7ZTN3</accession>
<evidence type="ECO:0000256" key="3">
    <source>
        <dbReference type="ARBA" id="ARBA00022989"/>
    </source>
</evidence>
<dbReference type="GO" id="GO:0080115">
    <property type="term" value="F:myosin XI tail binding"/>
    <property type="evidence" value="ECO:0007669"/>
    <property type="project" value="UniProtKB-ARBA"/>
</dbReference>
<dbReference type="STRING" id="4572.M7ZTN3"/>
<name>M7ZTN3_TRIUA</name>
<keyword evidence="2" id="KW-0812">Transmembrane</keyword>
<gene>
    <name evidence="5" type="ORF">TRIUR3_30247</name>
</gene>
<dbReference type="GO" id="GO:0016020">
    <property type="term" value="C:membrane"/>
    <property type="evidence" value="ECO:0007669"/>
    <property type="project" value="UniProtKB-SubCell"/>
</dbReference>
<evidence type="ECO:0000313" key="5">
    <source>
        <dbReference type="EMBL" id="EMS62986.1"/>
    </source>
</evidence>
<proteinExistence type="predicted"/>
<organism evidence="5">
    <name type="scientific">Triticum urartu</name>
    <name type="common">Red wild einkorn</name>
    <name type="synonym">Crithodium urartu</name>
    <dbReference type="NCBI Taxonomy" id="4572"/>
    <lineage>
        <taxon>Eukaryota</taxon>
        <taxon>Viridiplantae</taxon>
        <taxon>Streptophyta</taxon>
        <taxon>Embryophyta</taxon>
        <taxon>Tracheophyta</taxon>
        <taxon>Spermatophyta</taxon>
        <taxon>Magnoliopsida</taxon>
        <taxon>Liliopsida</taxon>
        <taxon>Poales</taxon>
        <taxon>Poaceae</taxon>
        <taxon>BOP clade</taxon>
        <taxon>Pooideae</taxon>
        <taxon>Triticodae</taxon>
        <taxon>Triticeae</taxon>
        <taxon>Triticinae</taxon>
        <taxon>Triticum</taxon>
    </lineage>
</organism>
<dbReference type="PANTHER" id="PTHR31422">
    <property type="entry name" value="BNAANNG28530D PROTEIN"/>
    <property type="match status" value="1"/>
</dbReference>
<evidence type="ECO:0000256" key="1">
    <source>
        <dbReference type="ARBA" id="ARBA00004370"/>
    </source>
</evidence>
<dbReference type="AlphaFoldDB" id="M7ZTN3"/>
<reference evidence="5" key="1">
    <citation type="journal article" date="2013" name="Nature">
        <title>Draft genome of the wheat A-genome progenitor Triticum urartu.</title>
        <authorList>
            <person name="Ling H.Q."/>
            <person name="Zhao S."/>
            <person name="Liu D."/>
            <person name="Wang J."/>
            <person name="Sun H."/>
            <person name="Zhang C."/>
            <person name="Fan H."/>
            <person name="Li D."/>
            <person name="Dong L."/>
            <person name="Tao Y."/>
            <person name="Gao C."/>
            <person name="Wu H."/>
            <person name="Li Y."/>
            <person name="Cui Y."/>
            <person name="Guo X."/>
            <person name="Zheng S."/>
            <person name="Wang B."/>
            <person name="Yu K."/>
            <person name="Liang Q."/>
            <person name="Yang W."/>
            <person name="Lou X."/>
            <person name="Chen J."/>
            <person name="Feng M."/>
            <person name="Jian J."/>
            <person name="Zhang X."/>
            <person name="Luo G."/>
            <person name="Jiang Y."/>
            <person name="Liu J."/>
            <person name="Wang Z."/>
            <person name="Sha Y."/>
            <person name="Zhang B."/>
            <person name="Wu H."/>
            <person name="Tang D."/>
            <person name="Shen Q."/>
            <person name="Xue P."/>
            <person name="Zou S."/>
            <person name="Wang X."/>
            <person name="Liu X."/>
            <person name="Wang F."/>
            <person name="Yang Y."/>
            <person name="An X."/>
            <person name="Dong Z."/>
            <person name="Zhang K."/>
            <person name="Zhang X."/>
            <person name="Luo M.C."/>
            <person name="Dvorak J."/>
            <person name="Tong Y."/>
            <person name="Wang J."/>
            <person name="Yang H."/>
            <person name="Li Z."/>
            <person name="Wang D."/>
            <person name="Zhang A."/>
            <person name="Wang J."/>
        </authorList>
    </citation>
    <scope>NUCLEOTIDE SEQUENCE</scope>
</reference>
<protein>
    <submittedName>
        <fullName evidence="5">Uncharacterized protein</fullName>
    </submittedName>
</protein>
<dbReference type="InterPro" id="IPR007656">
    <property type="entry name" value="GTD-bd"/>
</dbReference>
<evidence type="ECO:0000256" key="2">
    <source>
        <dbReference type="ARBA" id="ARBA00022692"/>
    </source>
</evidence>
<sequence>MVWRLGKRCDAVEGLVGSAGATVQAVRVRGVVCTVCGSGTKARALNKGSSAHTVERPRSGSCSDKPVSRSLAFELEQEANTEDEDIESEVNGAEEGNVERLRRRLVRERRLKEAALEELEKERRAAASAADEAMAKIACLRNEKALVEREAKQFREMVQQKQMYDRQMLNAICGTLSSLIIVNSIDVCSLLVHDVGFLNAKIFQFRVSPSFGIPQKAFTGFDCVDLQATFAFSLDFFMIRLNLKTGRVQLFPFFYFIVLASTAV</sequence>
<dbReference type="Pfam" id="PF04576">
    <property type="entry name" value="Zein-binding"/>
    <property type="match status" value="1"/>
</dbReference>
<comment type="subcellular location">
    <subcellularLocation>
        <location evidence="1">Membrane</location>
    </subcellularLocation>
</comment>
<dbReference type="eggNOG" id="ENOG502S6F3">
    <property type="taxonomic scope" value="Eukaryota"/>
</dbReference>
<keyword evidence="3" id="KW-1133">Transmembrane helix</keyword>